<keyword evidence="1" id="KW-0472">Membrane</keyword>
<gene>
    <name evidence="2" type="ORF">SAMN05660662_1494</name>
</gene>
<dbReference type="AlphaFoldDB" id="A0A1G7JGG1"/>
<evidence type="ECO:0000313" key="3">
    <source>
        <dbReference type="Proteomes" id="UP000199406"/>
    </source>
</evidence>
<reference evidence="3" key="1">
    <citation type="submission" date="2016-10" db="EMBL/GenBank/DDBJ databases">
        <authorList>
            <person name="Varghese N."/>
            <person name="Submissions S."/>
        </authorList>
    </citation>
    <scope>NUCLEOTIDE SEQUENCE [LARGE SCALE GENOMIC DNA]</scope>
    <source>
        <strain evidence="3">DSM 44268</strain>
    </source>
</reference>
<feature type="transmembrane region" description="Helical" evidence="1">
    <location>
        <begin position="37"/>
        <end position="62"/>
    </location>
</feature>
<dbReference type="OrthoDB" id="3389542at2"/>
<keyword evidence="1" id="KW-0812">Transmembrane</keyword>
<dbReference type="EMBL" id="FNBT01000002">
    <property type="protein sequence ID" value="SDF23935.1"/>
    <property type="molecule type" value="Genomic_DNA"/>
</dbReference>
<accession>A0A1G7JGG1</accession>
<feature type="transmembrane region" description="Helical" evidence="1">
    <location>
        <begin position="83"/>
        <end position="105"/>
    </location>
</feature>
<sequence length="106" mass="10520">MIRGLRQALLMIVAGALTGLVAGAVWAAVGDTGFQRAAGICLMAVAGLLALTGGSVLSRATTTDARAFLGRGPSREDPASGEGLTAAGVFLFVSLPLLVLGLVLLG</sequence>
<dbReference type="Proteomes" id="UP000199406">
    <property type="component" value="Unassembled WGS sequence"/>
</dbReference>
<proteinExistence type="predicted"/>
<keyword evidence="3" id="KW-1185">Reference proteome</keyword>
<evidence type="ECO:0000313" key="2">
    <source>
        <dbReference type="EMBL" id="SDF23935.1"/>
    </source>
</evidence>
<keyword evidence="1" id="KW-1133">Transmembrane helix</keyword>
<dbReference type="RefSeq" id="WP_091764564.1">
    <property type="nucleotide sequence ID" value="NZ_FNBT01000002.1"/>
</dbReference>
<organism evidence="2 3">
    <name type="scientific">Blastococcus aurantiacus</name>
    <dbReference type="NCBI Taxonomy" id="1550231"/>
    <lineage>
        <taxon>Bacteria</taxon>
        <taxon>Bacillati</taxon>
        <taxon>Actinomycetota</taxon>
        <taxon>Actinomycetes</taxon>
        <taxon>Geodermatophilales</taxon>
        <taxon>Geodermatophilaceae</taxon>
        <taxon>Blastococcus</taxon>
    </lineage>
</organism>
<protein>
    <submittedName>
        <fullName evidence="2">Uncharacterized protein</fullName>
    </submittedName>
</protein>
<evidence type="ECO:0000256" key="1">
    <source>
        <dbReference type="SAM" id="Phobius"/>
    </source>
</evidence>
<name>A0A1G7JGG1_9ACTN</name>